<dbReference type="AlphaFoldDB" id="A0A841H793"/>
<dbReference type="Proteomes" id="UP000582837">
    <property type="component" value="Unassembled WGS sequence"/>
</dbReference>
<dbReference type="PANTHER" id="PTHR30137">
    <property type="entry name" value="LUCIFERASE-LIKE MONOOXYGENASE"/>
    <property type="match status" value="1"/>
</dbReference>
<accession>A0A841H793</accession>
<proteinExistence type="predicted"/>
<evidence type="ECO:0000313" key="5">
    <source>
        <dbReference type="Proteomes" id="UP000582837"/>
    </source>
</evidence>
<dbReference type="EMBL" id="JACHIA010000029">
    <property type="protein sequence ID" value="MBB6073772.1"/>
    <property type="molecule type" value="Genomic_DNA"/>
</dbReference>
<dbReference type="GO" id="GO:0016705">
    <property type="term" value="F:oxidoreductase activity, acting on paired donors, with incorporation or reduction of molecular oxygen"/>
    <property type="evidence" value="ECO:0007669"/>
    <property type="project" value="InterPro"/>
</dbReference>
<keyword evidence="5" id="KW-1185">Reference proteome</keyword>
<evidence type="ECO:0000256" key="2">
    <source>
        <dbReference type="ARBA" id="ARBA00074555"/>
    </source>
</evidence>
<dbReference type="FunFam" id="3.20.20.30:FF:000002">
    <property type="entry name" value="LLM class flavin-dependent oxidoreductase"/>
    <property type="match status" value="1"/>
</dbReference>
<evidence type="ECO:0000313" key="4">
    <source>
        <dbReference type="EMBL" id="MBB6073772.1"/>
    </source>
</evidence>
<dbReference type="RefSeq" id="WP_170035179.1">
    <property type="nucleotide sequence ID" value="NZ_JABDTL010000001.1"/>
</dbReference>
<evidence type="ECO:0000259" key="3">
    <source>
        <dbReference type="Pfam" id="PF00296"/>
    </source>
</evidence>
<dbReference type="GO" id="GO:0005829">
    <property type="term" value="C:cytosol"/>
    <property type="evidence" value="ECO:0007669"/>
    <property type="project" value="TreeGrafter"/>
</dbReference>
<comment type="similarity">
    <text evidence="1">To bacterial alkanal monooxygenase alpha and beta chains.</text>
</comment>
<dbReference type="PANTHER" id="PTHR30137:SF19">
    <property type="entry name" value="LUCIFERASE-LIKE MONOOXYGENASE"/>
    <property type="match status" value="1"/>
</dbReference>
<dbReference type="InterPro" id="IPR011251">
    <property type="entry name" value="Luciferase-like_dom"/>
</dbReference>
<feature type="domain" description="Luciferase-like" evidence="3">
    <location>
        <begin position="4"/>
        <end position="307"/>
    </location>
</feature>
<protein>
    <recommendedName>
        <fullName evidence="2">Luciferase-like monooxygenase</fullName>
    </recommendedName>
</protein>
<dbReference type="InterPro" id="IPR036661">
    <property type="entry name" value="Luciferase-like_sf"/>
</dbReference>
<dbReference type="CDD" id="cd00347">
    <property type="entry name" value="Flavin_utilizing_monoxygenases"/>
    <property type="match status" value="1"/>
</dbReference>
<dbReference type="InterPro" id="IPR019949">
    <property type="entry name" value="CmoO-like"/>
</dbReference>
<reference evidence="4 5" key="1">
    <citation type="submission" date="2020-08" db="EMBL/GenBank/DDBJ databases">
        <title>Genomic Encyclopedia of Type Strains, Phase IV (KMG-IV): sequencing the most valuable type-strain genomes for metagenomic binning, comparative biology and taxonomic classification.</title>
        <authorList>
            <person name="Goeker M."/>
        </authorList>
    </citation>
    <scope>NUCLEOTIDE SEQUENCE [LARGE SCALE GENOMIC DNA]</scope>
    <source>
        <strain evidence="4 5">DSM 29007</strain>
    </source>
</reference>
<comment type="caution">
    <text evidence="4">The sequence shown here is derived from an EMBL/GenBank/DDBJ whole genome shotgun (WGS) entry which is preliminary data.</text>
</comment>
<evidence type="ECO:0000256" key="1">
    <source>
        <dbReference type="ARBA" id="ARBA00007789"/>
    </source>
</evidence>
<dbReference type="Pfam" id="PF00296">
    <property type="entry name" value="Bac_luciferase"/>
    <property type="match status" value="1"/>
</dbReference>
<dbReference type="Gene3D" id="3.20.20.30">
    <property type="entry name" value="Luciferase-like domain"/>
    <property type="match status" value="1"/>
</dbReference>
<dbReference type="NCBIfam" id="TIGR03558">
    <property type="entry name" value="oxido_grp_1"/>
    <property type="match status" value="1"/>
</dbReference>
<gene>
    <name evidence="4" type="ORF">HNQ61_005450</name>
</gene>
<sequence>MKLKLGVVDQSPVANGGTAADAIAQTLQLAHICEDLGYSRYWLAEHHSTNSFAGSSPAVLIARVASVTERIRVGSGGVMLSHYSPLQVAENFRMLEAMFPGRIDLGVGRAPGGDGRTTLALQYGRGGIGVDQYPAQVEHLTGWLTDGFEEPHPWRRVRAMPRAATVPELWMLGSGGSTAEYAARLSAGYSFAQFISGEDGAPLMRRYHDRYQPDARSPQPRGNVALGVICAETQAEAQRLAGSMEAWGRGIMRGQDRGIPSPEQALETLEPGWTPPPLGTDGARMIAGDPAQVRDELLRVAARYGVDEMMAVTVTHSFDARVRSYELLAEALL</sequence>
<dbReference type="SUPFAM" id="SSF51679">
    <property type="entry name" value="Bacterial luciferase-like"/>
    <property type="match status" value="1"/>
</dbReference>
<organism evidence="4 5">
    <name type="scientific">Longimicrobium terrae</name>
    <dbReference type="NCBI Taxonomy" id="1639882"/>
    <lineage>
        <taxon>Bacteria</taxon>
        <taxon>Pseudomonadati</taxon>
        <taxon>Gemmatimonadota</taxon>
        <taxon>Longimicrobiia</taxon>
        <taxon>Longimicrobiales</taxon>
        <taxon>Longimicrobiaceae</taxon>
        <taxon>Longimicrobium</taxon>
    </lineage>
</organism>
<dbReference type="InterPro" id="IPR050766">
    <property type="entry name" value="Bact_Lucif_Oxidored"/>
</dbReference>
<name>A0A841H793_9BACT</name>